<dbReference type="PANTHER" id="PTHR19331:SF465">
    <property type="entry name" value="EGG PEPTIDE SPERACT RECEPTOR"/>
    <property type="match status" value="1"/>
</dbReference>
<dbReference type="EMBL" id="RCHS01001985">
    <property type="protein sequence ID" value="RMX50313.1"/>
    <property type="molecule type" value="Genomic_DNA"/>
</dbReference>
<feature type="domain" description="CUB" evidence="7">
    <location>
        <begin position="171"/>
        <end position="279"/>
    </location>
</feature>
<keyword evidence="1 6" id="KW-0732">Signal</keyword>
<evidence type="ECO:0000256" key="2">
    <source>
        <dbReference type="ARBA" id="ARBA00022737"/>
    </source>
</evidence>
<evidence type="ECO:0000259" key="8">
    <source>
        <dbReference type="PROSITE" id="PS50287"/>
    </source>
</evidence>
<reference evidence="9 10" key="1">
    <citation type="journal article" date="2018" name="Sci. Rep.">
        <title>Comparative analysis of the Pocillopora damicornis genome highlights role of immune system in coral evolution.</title>
        <authorList>
            <person name="Cunning R."/>
            <person name="Bay R.A."/>
            <person name="Gillette P."/>
            <person name="Baker A.C."/>
            <person name="Traylor-Knowles N."/>
        </authorList>
    </citation>
    <scope>NUCLEOTIDE SEQUENCE [LARGE SCALE GENOMIC DNA]</scope>
    <source>
        <strain evidence="9">RSMAS</strain>
        <tissue evidence="9">Whole animal</tissue>
    </source>
</reference>
<dbReference type="InterPro" id="IPR001190">
    <property type="entry name" value="SRCR"/>
</dbReference>
<dbReference type="Pfam" id="PF00530">
    <property type="entry name" value="SRCR"/>
    <property type="match status" value="1"/>
</dbReference>
<evidence type="ECO:0000313" key="9">
    <source>
        <dbReference type="EMBL" id="RMX50313.1"/>
    </source>
</evidence>
<name>A0A3M6U9H5_POCDA</name>
<comment type="caution">
    <text evidence="5">Lacks conserved residue(s) required for the propagation of feature annotation.</text>
</comment>
<dbReference type="PANTHER" id="PTHR19331">
    <property type="entry name" value="SCAVENGER RECEPTOR DOMAIN-CONTAINING"/>
    <property type="match status" value="1"/>
</dbReference>
<dbReference type="InterPro" id="IPR035914">
    <property type="entry name" value="Sperma_CUB_dom_sf"/>
</dbReference>
<keyword evidence="10" id="KW-1185">Reference proteome</keyword>
<dbReference type="SMART" id="SM00202">
    <property type="entry name" value="SR"/>
    <property type="match status" value="1"/>
</dbReference>
<evidence type="ECO:0000256" key="3">
    <source>
        <dbReference type="ARBA" id="ARBA00023157"/>
    </source>
</evidence>
<dbReference type="OrthoDB" id="5985384at2759"/>
<dbReference type="AlphaFoldDB" id="A0A3M6U9H5"/>
<dbReference type="InterPro" id="IPR036772">
    <property type="entry name" value="SRCR-like_dom_sf"/>
</dbReference>
<evidence type="ECO:0000259" key="7">
    <source>
        <dbReference type="PROSITE" id="PS01180"/>
    </source>
</evidence>
<protein>
    <submittedName>
        <fullName evidence="9">Uncharacterized protein</fullName>
    </submittedName>
</protein>
<dbReference type="Pfam" id="PF00024">
    <property type="entry name" value="PAN_1"/>
    <property type="match status" value="1"/>
</dbReference>
<dbReference type="GO" id="GO:0016020">
    <property type="term" value="C:membrane"/>
    <property type="evidence" value="ECO:0007669"/>
    <property type="project" value="InterPro"/>
</dbReference>
<keyword evidence="3 5" id="KW-1015">Disulfide bond</keyword>
<evidence type="ECO:0000256" key="5">
    <source>
        <dbReference type="PROSITE-ProRule" id="PRU00196"/>
    </source>
</evidence>
<feature type="signal peptide" evidence="6">
    <location>
        <begin position="1"/>
        <end position="25"/>
    </location>
</feature>
<dbReference type="Gene3D" id="2.60.120.290">
    <property type="entry name" value="Spermadhesin, CUB domain"/>
    <property type="match status" value="1"/>
</dbReference>
<evidence type="ECO:0000256" key="1">
    <source>
        <dbReference type="ARBA" id="ARBA00022729"/>
    </source>
</evidence>
<keyword evidence="4" id="KW-0325">Glycoprotein</keyword>
<comment type="caution">
    <text evidence="9">The sequence shown here is derived from an EMBL/GenBank/DDBJ whole genome shotgun (WGS) entry which is preliminary data.</text>
</comment>
<organism evidence="9 10">
    <name type="scientific">Pocillopora damicornis</name>
    <name type="common">Cauliflower coral</name>
    <name type="synonym">Millepora damicornis</name>
    <dbReference type="NCBI Taxonomy" id="46731"/>
    <lineage>
        <taxon>Eukaryota</taxon>
        <taxon>Metazoa</taxon>
        <taxon>Cnidaria</taxon>
        <taxon>Anthozoa</taxon>
        <taxon>Hexacorallia</taxon>
        <taxon>Scleractinia</taxon>
        <taxon>Astrocoeniina</taxon>
        <taxon>Pocilloporidae</taxon>
        <taxon>Pocillopora</taxon>
    </lineage>
</organism>
<evidence type="ECO:0000256" key="4">
    <source>
        <dbReference type="ARBA" id="ARBA00023180"/>
    </source>
</evidence>
<feature type="chain" id="PRO_5018161121" evidence="6">
    <location>
        <begin position="26"/>
        <end position="382"/>
    </location>
</feature>
<dbReference type="SUPFAM" id="SSF49854">
    <property type="entry name" value="Spermadhesin, CUB domain"/>
    <property type="match status" value="1"/>
</dbReference>
<dbReference type="SUPFAM" id="SSF57414">
    <property type="entry name" value="Hairpin loop containing domain-like"/>
    <property type="match status" value="1"/>
</dbReference>
<feature type="domain" description="SRCR" evidence="8">
    <location>
        <begin position="282"/>
        <end position="378"/>
    </location>
</feature>
<gene>
    <name evidence="9" type="ORF">pdam_00006912</name>
</gene>
<sequence>MNFEKFYRILIFLGLIEFFLQLSIGELNEEREASILGMMLEKHIFKKITGAVFGDVCLRDCYRDVRCQSFNYVFTQDMCELSNRTKEARPEDFIPNSERYYFRRDKNRVSLGSIPDLPAKSCKEINKSEEGRAVSGKYWLDFSILEIPVLAYCHMETEVQVQSFVTVSSSCANSSTVLSGSSGILYSNKAQHYSNRMNCSWSLLSDNNIMLTFFKFDTEWWYDFVNVYDGRSSSSPLIGRYHGTSLPPVVTSSSNQLFITFTSDLSVRKPGFGASYRVVNEIRLIGNTSLTGRVKVFADGQWGTISDDGWDINDAHVICRQLGFPSAIKAFSSATHGQGSGQIWIHSLECTGNESHIYECSHNDYNCDHSGDVSVECSSIIP</sequence>
<dbReference type="STRING" id="46731.A0A3M6U9H5"/>
<dbReference type="SUPFAM" id="SSF56487">
    <property type="entry name" value="SRCR-like"/>
    <property type="match status" value="1"/>
</dbReference>
<keyword evidence="2" id="KW-0677">Repeat</keyword>
<evidence type="ECO:0000256" key="6">
    <source>
        <dbReference type="SAM" id="SignalP"/>
    </source>
</evidence>
<dbReference type="SMART" id="SM00042">
    <property type="entry name" value="CUB"/>
    <property type="match status" value="1"/>
</dbReference>
<dbReference type="PRINTS" id="PR00258">
    <property type="entry name" value="SPERACTRCPTR"/>
</dbReference>
<evidence type="ECO:0000313" key="10">
    <source>
        <dbReference type="Proteomes" id="UP000275408"/>
    </source>
</evidence>
<dbReference type="InterPro" id="IPR000859">
    <property type="entry name" value="CUB_dom"/>
</dbReference>
<dbReference type="Pfam" id="PF00431">
    <property type="entry name" value="CUB"/>
    <property type="match status" value="1"/>
</dbReference>
<dbReference type="PROSITE" id="PS01180">
    <property type="entry name" value="CUB"/>
    <property type="match status" value="1"/>
</dbReference>
<proteinExistence type="predicted"/>
<dbReference type="Gene3D" id="3.10.250.10">
    <property type="entry name" value="SRCR-like domain"/>
    <property type="match status" value="1"/>
</dbReference>
<dbReference type="CDD" id="cd00041">
    <property type="entry name" value="CUB"/>
    <property type="match status" value="1"/>
</dbReference>
<dbReference type="InterPro" id="IPR003609">
    <property type="entry name" value="Pan_app"/>
</dbReference>
<feature type="disulfide bond" evidence="5">
    <location>
        <begin position="350"/>
        <end position="360"/>
    </location>
</feature>
<dbReference type="FunFam" id="3.10.250.10:FF:000006">
    <property type="entry name" value="neurotrypsin isoform X2"/>
    <property type="match status" value="1"/>
</dbReference>
<accession>A0A3M6U9H5</accession>
<dbReference type="PROSITE" id="PS50287">
    <property type="entry name" value="SRCR_2"/>
    <property type="match status" value="1"/>
</dbReference>
<dbReference type="Proteomes" id="UP000275408">
    <property type="component" value="Unassembled WGS sequence"/>
</dbReference>